<gene>
    <name evidence="3" type="ORF">LEN_0034</name>
</gene>
<feature type="signal peptide" evidence="1">
    <location>
        <begin position="1"/>
        <end position="23"/>
    </location>
</feature>
<dbReference type="Gene3D" id="3.90.70.10">
    <property type="entry name" value="Cysteine proteinases"/>
    <property type="match status" value="1"/>
</dbReference>
<dbReference type="GeneID" id="83061981"/>
<organism evidence="3 4">
    <name type="scientific">Lysobacter enzymogenes</name>
    <dbReference type="NCBI Taxonomy" id="69"/>
    <lineage>
        <taxon>Bacteria</taxon>
        <taxon>Pseudomonadati</taxon>
        <taxon>Pseudomonadota</taxon>
        <taxon>Gammaproteobacteria</taxon>
        <taxon>Lysobacterales</taxon>
        <taxon>Lysobacteraceae</taxon>
        <taxon>Lysobacter</taxon>
    </lineage>
</organism>
<dbReference type="Proteomes" id="UP000218824">
    <property type="component" value="Chromosome"/>
</dbReference>
<dbReference type="PROSITE" id="PS51257">
    <property type="entry name" value="PROKAR_LIPOPROTEIN"/>
    <property type="match status" value="1"/>
</dbReference>
<protein>
    <submittedName>
        <fullName evidence="3">Peptidase</fullName>
    </submittedName>
</protein>
<dbReference type="EMBL" id="AP014940">
    <property type="protein sequence ID" value="BAV95521.1"/>
    <property type="molecule type" value="Genomic_DNA"/>
</dbReference>
<dbReference type="GO" id="GO:0006508">
    <property type="term" value="P:proteolysis"/>
    <property type="evidence" value="ECO:0007669"/>
    <property type="project" value="InterPro"/>
</dbReference>
<dbReference type="PROSITE" id="PS50990">
    <property type="entry name" value="PEPTIDASE_C39"/>
    <property type="match status" value="1"/>
</dbReference>
<keyword evidence="1" id="KW-0732">Signal</keyword>
<accession>A0AAU9AJS3</accession>
<dbReference type="KEGG" id="lem:LEN_0034"/>
<dbReference type="InterPro" id="IPR005074">
    <property type="entry name" value="Peptidase_C39"/>
</dbReference>
<evidence type="ECO:0000256" key="1">
    <source>
        <dbReference type="SAM" id="SignalP"/>
    </source>
</evidence>
<dbReference type="GO" id="GO:0005524">
    <property type="term" value="F:ATP binding"/>
    <property type="evidence" value="ECO:0007669"/>
    <property type="project" value="InterPro"/>
</dbReference>
<proteinExistence type="predicted"/>
<name>A0AAU9AJS3_LYSEN</name>
<reference evidence="3 4" key="1">
    <citation type="journal article" date="2017" name="DNA Res.">
        <title>Complete genome sequence and expression profile of the commercial lytic enzyme producer Lysobacter enzymogenes M497-1.</title>
        <authorList>
            <person name="Takami H."/>
            <person name="Toyoda A."/>
            <person name="Uchiyama I."/>
            <person name="Itoh T."/>
            <person name="Takaki Y."/>
            <person name="Arai W."/>
            <person name="Nishi S."/>
            <person name="Kawai M."/>
            <person name="Shinya K."/>
            <person name="Ikeda H."/>
        </authorList>
    </citation>
    <scope>NUCLEOTIDE SEQUENCE [LARGE SCALE GENOMIC DNA]</scope>
    <source>
        <strain evidence="3 4">M497-1</strain>
    </source>
</reference>
<dbReference type="GO" id="GO:0016020">
    <property type="term" value="C:membrane"/>
    <property type="evidence" value="ECO:0007669"/>
    <property type="project" value="InterPro"/>
</dbReference>
<sequence>MSAHRCCLCFLALALAACGAAHAQSAVAPSERYSAVDLTRLTGATATPAVKPMRTLRDLRYRELLRQRYDFSCGSAALASLLHYGYGLDVDEPALIEKMMVGVDPREVVRNGFSMLDMKRYVESIGLRAHGFRIDADALYRLQMPVIALLDLRGYRHFVVVKGAAGGRVFVADPALGHRVMPEAEFVRGWNGIVLAVVGDRPMRADSYLVGDRSSPALQRRGDALERATAAPRAVEYTLSLSDLF</sequence>
<feature type="chain" id="PRO_5043605617" evidence="1">
    <location>
        <begin position="24"/>
        <end position="245"/>
    </location>
</feature>
<evidence type="ECO:0000313" key="4">
    <source>
        <dbReference type="Proteomes" id="UP000218824"/>
    </source>
</evidence>
<evidence type="ECO:0000259" key="2">
    <source>
        <dbReference type="PROSITE" id="PS50990"/>
    </source>
</evidence>
<dbReference type="RefSeq" id="WP_193830634.1">
    <property type="nucleotide sequence ID" value="NZ_AP014940.1"/>
</dbReference>
<dbReference type="Pfam" id="PF03412">
    <property type="entry name" value="Peptidase_C39"/>
    <property type="match status" value="1"/>
</dbReference>
<dbReference type="CDD" id="cd02423">
    <property type="entry name" value="Peptidase_C39G"/>
    <property type="match status" value="1"/>
</dbReference>
<dbReference type="GO" id="GO:0008233">
    <property type="term" value="F:peptidase activity"/>
    <property type="evidence" value="ECO:0007669"/>
    <property type="project" value="InterPro"/>
</dbReference>
<evidence type="ECO:0000313" key="3">
    <source>
        <dbReference type="EMBL" id="BAV95521.1"/>
    </source>
</evidence>
<feature type="domain" description="Peptidase C39" evidence="2">
    <location>
        <begin position="67"/>
        <end position="197"/>
    </location>
</feature>
<dbReference type="AlphaFoldDB" id="A0AAU9AJS3"/>